<evidence type="ECO:0000313" key="3">
    <source>
        <dbReference type="EMBL" id="GEA80274.1"/>
    </source>
</evidence>
<keyword evidence="4" id="KW-1185">Reference proteome</keyword>
<dbReference type="Proteomes" id="UP000315842">
    <property type="component" value="Unassembled WGS sequence"/>
</dbReference>
<keyword evidence="2" id="KW-0732">Signal</keyword>
<dbReference type="RefSeq" id="WP_141318804.1">
    <property type="nucleotide sequence ID" value="NZ_BJLP01000008.1"/>
</dbReference>
<feature type="signal peptide" evidence="2">
    <location>
        <begin position="1"/>
        <end position="31"/>
    </location>
</feature>
<accession>A0A4Y3KA27</accession>
<evidence type="ECO:0000313" key="4">
    <source>
        <dbReference type="Proteomes" id="UP000315842"/>
    </source>
</evidence>
<gene>
    <name evidence="3" type="ORF">CUD01_07180</name>
</gene>
<feature type="chain" id="PRO_5039632310" description="Lipoprotein" evidence="2">
    <location>
        <begin position="32"/>
        <end position="299"/>
    </location>
</feature>
<comment type="caution">
    <text evidence="3">The sequence shown here is derived from an EMBL/GenBank/DDBJ whole genome shotgun (WGS) entry which is preliminary data.</text>
</comment>
<dbReference type="EMBL" id="BJLP01000008">
    <property type="protein sequence ID" value="GEA80274.1"/>
    <property type="molecule type" value="Genomic_DNA"/>
</dbReference>
<dbReference type="PROSITE" id="PS51257">
    <property type="entry name" value="PROKAR_LIPOPROTEIN"/>
    <property type="match status" value="1"/>
</dbReference>
<evidence type="ECO:0000256" key="1">
    <source>
        <dbReference type="SAM" id="MobiDB-lite"/>
    </source>
</evidence>
<evidence type="ECO:0000256" key="2">
    <source>
        <dbReference type="SAM" id="SignalP"/>
    </source>
</evidence>
<evidence type="ECO:0008006" key="5">
    <source>
        <dbReference type="Google" id="ProtNLM"/>
    </source>
</evidence>
<protein>
    <recommendedName>
        <fullName evidence="5">Lipoprotein</fullName>
    </recommendedName>
</protein>
<sequence>MTSTSTRAAAAPRLLASLVGLVTLGSGSLLAACSSSPDGADATRPAPTVTTTGPAGAGTPPGPEATDANPADPAPAAPASCTAIELVEGTAVTSDALATCLADHMRWAGSGHEEIRLAGTTTLVDWVLTPEGLHGVLDRDPGGRVAFTPDRGWQQDGTGWVEGDPGGDSEAALVAQGVDILRTSLEPEFLAAMIRLAPGFTVAGREEVELADGTTTTLWAIRADAPFASLAQSTTDELVVWTATPGPTARIDITSTTPGAGQGTSTTFFTRWGQRPDLTELAELAGLDLGAGSSPERRD</sequence>
<reference evidence="3 4" key="1">
    <citation type="submission" date="2019-06" db="EMBL/GenBank/DDBJ databases">
        <title>Whole genome shotgun sequence of Cellulomonas uda NBRC 3747.</title>
        <authorList>
            <person name="Hosoyama A."/>
            <person name="Uohara A."/>
            <person name="Ohji S."/>
            <person name="Ichikawa N."/>
        </authorList>
    </citation>
    <scope>NUCLEOTIDE SEQUENCE [LARGE SCALE GENOMIC DNA]</scope>
    <source>
        <strain evidence="3 4">NBRC 3747</strain>
    </source>
</reference>
<dbReference type="AlphaFoldDB" id="A0A4Y3KA27"/>
<feature type="region of interest" description="Disordered" evidence="1">
    <location>
        <begin position="34"/>
        <end position="77"/>
    </location>
</feature>
<feature type="compositionally biased region" description="Low complexity" evidence="1">
    <location>
        <begin position="34"/>
        <end position="71"/>
    </location>
</feature>
<proteinExistence type="predicted"/>
<name>A0A4Y3KA27_CELUD</name>
<organism evidence="3 4">
    <name type="scientific">Cellulomonas uda</name>
    <dbReference type="NCBI Taxonomy" id="1714"/>
    <lineage>
        <taxon>Bacteria</taxon>
        <taxon>Bacillati</taxon>
        <taxon>Actinomycetota</taxon>
        <taxon>Actinomycetes</taxon>
        <taxon>Micrococcales</taxon>
        <taxon>Cellulomonadaceae</taxon>
        <taxon>Cellulomonas</taxon>
    </lineage>
</organism>